<sequence>MRLSHWATGYSLFVAVILASGCGTGLLGPRIYTTDDGTAGSTLPASPLPALQLDQKLYKAEEQVLYGRVVIDGKPAKRESVEIFVVPTAVLEDKDKGIQLIPGMRSNGVQPKKPKERTLSTSVASDDGFYMIKGVRAGEYRVYFHFGTALKEKRQQLLDFESPLLSPFTITMVKGQFMQDLVIQSPPPESTNSPQ</sequence>
<reference evidence="2" key="1">
    <citation type="submission" date="2016-10" db="EMBL/GenBank/DDBJ databases">
        <authorList>
            <person name="Varghese N."/>
            <person name="Submissions S."/>
        </authorList>
    </citation>
    <scope>NUCLEOTIDE SEQUENCE [LARGE SCALE GENOMIC DNA]</scope>
    <source>
        <strain evidence="2">DSM 26348</strain>
    </source>
</reference>
<dbReference type="AlphaFoldDB" id="A0A1I3J321"/>
<protein>
    <recommendedName>
        <fullName evidence="3">Carboxypeptidase regulatory-like domain-containing protein</fullName>
    </recommendedName>
</protein>
<accession>A0A1I3J321</accession>
<organism evidence="1 2">
    <name type="scientific">Planctomicrobium piriforme</name>
    <dbReference type="NCBI Taxonomy" id="1576369"/>
    <lineage>
        <taxon>Bacteria</taxon>
        <taxon>Pseudomonadati</taxon>
        <taxon>Planctomycetota</taxon>
        <taxon>Planctomycetia</taxon>
        <taxon>Planctomycetales</taxon>
        <taxon>Planctomycetaceae</taxon>
        <taxon>Planctomicrobium</taxon>
    </lineage>
</organism>
<dbReference type="PROSITE" id="PS51257">
    <property type="entry name" value="PROKAR_LIPOPROTEIN"/>
    <property type="match status" value="1"/>
</dbReference>
<evidence type="ECO:0000313" key="1">
    <source>
        <dbReference type="EMBL" id="SFI54549.1"/>
    </source>
</evidence>
<evidence type="ECO:0000313" key="2">
    <source>
        <dbReference type="Proteomes" id="UP000199518"/>
    </source>
</evidence>
<keyword evidence="2" id="KW-1185">Reference proteome</keyword>
<evidence type="ECO:0008006" key="3">
    <source>
        <dbReference type="Google" id="ProtNLM"/>
    </source>
</evidence>
<dbReference type="EMBL" id="FOQD01000010">
    <property type="protein sequence ID" value="SFI54549.1"/>
    <property type="molecule type" value="Genomic_DNA"/>
</dbReference>
<proteinExistence type="predicted"/>
<dbReference type="RefSeq" id="WP_139228469.1">
    <property type="nucleotide sequence ID" value="NZ_FOQD01000010.1"/>
</dbReference>
<dbReference type="Proteomes" id="UP000199518">
    <property type="component" value="Unassembled WGS sequence"/>
</dbReference>
<name>A0A1I3J321_9PLAN</name>
<gene>
    <name evidence="1" type="ORF">SAMN05421753_11040</name>
</gene>